<dbReference type="Proteomes" id="UP000284842">
    <property type="component" value="Unassembled WGS sequence"/>
</dbReference>
<name>A0A409YIW7_9AGAR</name>
<evidence type="ECO:0000313" key="1">
    <source>
        <dbReference type="EMBL" id="PPR02961.1"/>
    </source>
</evidence>
<dbReference type="InParanoid" id="A0A409YIW7"/>
<proteinExistence type="predicted"/>
<sequence length="281" mass="31853">MPVSKIPLGFAVSAALVLWIFNEKKRPNEVTTGDDNNIKLPKRSELPTTLADWRNLFDLDDPHNNKIGAKWSLLDEFFQKKYGVKLWRCISIRCQLPWSWPDDPWLPKPNGFNLLSCVNTDKRISCWPRWCPNSGAQHMARTSSGCDVVVRVITSGGSGENHLAIQRYLNQAPSILLSSNHILPMLEEMVFEDVTFGVFPKVEGNLCHVFSDTFKNSVEDALYAIMQALESGFDEVSQVFADMNKDDPEQRITAAQALDRLDRFVRERPPSSLHKAFPGFT</sequence>
<evidence type="ECO:0000313" key="2">
    <source>
        <dbReference type="Proteomes" id="UP000284842"/>
    </source>
</evidence>
<dbReference type="EMBL" id="NHTK01001123">
    <property type="protein sequence ID" value="PPR02961.1"/>
    <property type="molecule type" value="Genomic_DNA"/>
</dbReference>
<dbReference type="STRING" id="181874.A0A409YIW7"/>
<comment type="caution">
    <text evidence="1">The sequence shown here is derived from an EMBL/GenBank/DDBJ whole genome shotgun (WGS) entry which is preliminary data.</text>
</comment>
<reference evidence="1 2" key="1">
    <citation type="journal article" date="2018" name="Evol. Lett.">
        <title>Horizontal gene cluster transfer increased hallucinogenic mushroom diversity.</title>
        <authorList>
            <person name="Reynolds H.T."/>
            <person name="Vijayakumar V."/>
            <person name="Gluck-Thaler E."/>
            <person name="Korotkin H.B."/>
            <person name="Matheny P.B."/>
            <person name="Slot J.C."/>
        </authorList>
    </citation>
    <scope>NUCLEOTIDE SEQUENCE [LARGE SCALE GENOMIC DNA]</scope>
    <source>
        <strain evidence="1 2">2629</strain>
    </source>
</reference>
<protein>
    <submittedName>
        <fullName evidence="1">Uncharacterized protein</fullName>
    </submittedName>
</protein>
<gene>
    <name evidence="1" type="ORF">CVT24_012155</name>
</gene>
<accession>A0A409YIW7</accession>
<keyword evidence="2" id="KW-1185">Reference proteome</keyword>
<dbReference type="AlphaFoldDB" id="A0A409YIW7"/>
<organism evidence="1 2">
    <name type="scientific">Panaeolus cyanescens</name>
    <dbReference type="NCBI Taxonomy" id="181874"/>
    <lineage>
        <taxon>Eukaryota</taxon>
        <taxon>Fungi</taxon>
        <taxon>Dikarya</taxon>
        <taxon>Basidiomycota</taxon>
        <taxon>Agaricomycotina</taxon>
        <taxon>Agaricomycetes</taxon>
        <taxon>Agaricomycetidae</taxon>
        <taxon>Agaricales</taxon>
        <taxon>Agaricineae</taxon>
        <taxon>Galeropsidaceae</taxon>
        <taxon>Panaeolus</taxon>
    </lineage>
</organism>
<dbReference type="OrthoDB" id="2985259at2759"/>